<dbReference type="RefSeq" id="WP_042007743.1">
    <property type="nucleotide sequence ID" value="NZ_CDOL01000223.1"/>
</dbReference>
<dbReference type="NCBIfam" id="TIGR03780">
    <property type="entry name" value="Bac_Flav_CT_N"/>
    <property type="match status" value="1"/>
</dbReference>
<sequence length="276" mass="32524">MKKHYLYLLLTIFGSYFSANAQNREGLAGSNIDSLNIIYINKDISTHFVSTEDIKYVDISTADVVGDLPLNNTLRIKPLKEGTNAVITITTERYFVQYMLVYTPNISKAYTRYTIPYEDVKSYMNPEVNLTKSEMYDYAHRMYISTNKYYDVSTTENLMKLILNNIYTLDKYFFIDVSMINKSNIRYDIDEIRFKIEDKRQTKATNFQSVEIFPIIKVNEDMIFKKKYRNIFVFEKFTFPGEKVFTIEISEKQISGRKIILRIDYSDILHADTFIN</sequence>
<dbReference type="InterPro" id="IPR022298">
    <property type="entry name" value="Conjug_transposon_TraN"/>
</dbReference>
<evidence type="ECO:0000256" key="1">
    <source>
        <dbReference type="SAM" id="SignalP"/>
    </source>
</evidence>
<dbReference type="OrthoDB" id="1038500at2"/>
<gene>
    <name evidence="2" type="ORF">CCAND93_350012</name>
</gene>
<evidence type="ECO:0000313" key="3">
    <source>
        <dbReference type="Proteomes" id="UP000038200"/>
    </source>
</evidence>
<dbReference type="EMBL" id="CDOL01000223">
    <property type="protein sequence ID" value="CEN53031.1"/>
    <property type="molecule type" value="Genomic_DNA"/>
</dbReference>
<protein>
    <submittedName>
        <fullName evidence="2">Putative plasmid transfer protein</fullName>
    </submittedName>
</protein>
<organism evidence="2 3">
    <name type="scientific">Capnocytophaga canis</name>
    <dbReference type="NCBI Taxonomy" id="1848903"/>
    <lineage>
        <taxon>Bacteria</taxon>
        <taxon>Pseudomonadati</taxon>
        <taxon>Bacteroidota</taxon>
        <taxon>Flavobacteriia</taxon>
        <taxon>Flavobacteriales</taxon>
        <taxon>Flavobacteriaceae</taxon>
        <taxon>Capnocytophaga</taxon>
    </lineage>
</organism>
<reference evidence="2 3" key="1">
    <citation type="submission" date="2015-01" db="EMBL/GenBank/DDBJ databases">
        <authorList>
            <person name="Xiang T."/>
            <person name="Song Y."/>
            <person name="Huang L."/>
            <person name="Wang B."/>
            <person name="Wu P."/>
        </authorList>
    </citation>
    <scope>NUCLEOTIDE SEQUENCE [LARGE SCALE GENOMIC DNA]</scope>
    <source>
        <strain evidence="2 3">CcD93</strain>
    </source>
</reference>
<feature type="signal peptide" evidence="1">
    <location>
        <begin position="1"/>
        <end position="21"/>
    </location>
</feature>
<evidence type="ECO:0000313" key="2">
    <source>
        <dbReference type="EMBL" id="CEN53031.1"/>
    </source>
</evidence>
<dbReference type="AlphaFoldDB" id="A0A0B7IMA0"/>
<accession>A0A0B7IMA0</accession>
<keyword evidence="1" id="KW-0732">Signal</keyword>
<name>A0A0B7IMA0_9FLAO</name>
<dbReference type="Pfam" id="PF13595">
    <property type="entry name" value="DUF4138"/>
    <property type="match status" value="1"/>
</dbReference>
<proteinExistence type="predicted"/>
<feature type="chain" id="PRO_5002117921" evidence="1">
    <location>
        <begin position="22"/>
        <end position="276"/>
    </location>
</feature>
<dbReference type="Proteomes" id="UP000038200">
    <property type="component" value="Unassembled WGS sequence"/>
</dbReference>